<dbReference type="SUPFAM" id="SSF103473">
    <property type="entry name" value="MFS general substrate transporter"/>
    <property type="match status" value="1"/>
</dbReference>
<dbReference type="GO" id="GO:0005886">
    <property type="term" value="C:plasma membrane"/>
    <property type="evidence" value="ECO:0007669"/>
    <property type="project" value="TreeGrafter"/>
</dbReference>
<accession>A0A0D0AG04</accession>
<dbReference type="Pfam" id="PF07690">
    <property type="entry name" value="MFS_1"/>
    <property type="match status" value="1"/>
</dbReference>
<dbReference type="HOGENOM" id="CLU_008455_0_4_1"/>
<feature type="transmembrane region" description="Helical" evidence="6">
    <location>
        <begin position="411"/>
        <end position="431"/>
    </location>
</feature>
<dbReference type="PROSITE" id="PS50850">
    <property type="entry name" value="MFS"/>
    <property type="match status" value="1"/>
</dbReference>
<feature type="transmembrane region" description="Helical" evidence="6">
    <location>
        <begin position="229"/>
        <end position="250"/>
    </location>
</feature>
<dbReference type="Gene3D" id="1.20.1250.20">
    <property type="entry name" value="MFS general substrate transporter like domains"/>
    <property type="match status" value="1"/>
</dbReference>
<feature type="transmembrane region" description="Helical" evidence="6">
    <location>
        <begin position="504"/>
        <end position="526"/>
    </location>
</feature>
<feature type="transmembrane region" description="Helical" evidence="6">
    <location>
        <begin position="138"/>
        <end position="158"/>
    </location>
</feature>
<feature type="transmembrane region" description="Helical" evidence="6">
    <location>
        <begin position="328"/>
        <end position="353"/>
    </location>
</feature>
<dbReference type="PANTHER" id="PTHR23502">
    <property type="entry name" value="MAJOR FACILITATOR SUPERFAMILY"/>
    <property type="match status" value="1"/>
</dbReference>
<name>A0A0D0AG04_9AGAM</name>
<dbReference type="GO" id="GO:0140115">
    <property type="term" value="P:export across plasma membrane"/>
    <property type="evidence" value="ECO:0007669"/>
    <property type="project" value="UniProtKB-ARBA"/>
</dbReference>
<keyword evidence="3 6" id="KW-1133">Transmembrane helix</keyword>
<evidence type="ECO:0000313" key="9">
    <source>
        <dbReference type="Proteomes" id="UP000054485"/>
    </source>
</evidence>
<evidence type="ECO:0000256" key="2">
    <source>
        <dbReference type="ARBA" id="ARBA00022692"/>
    </source>
</evidence>
<dbReference type="InterPro" id="IPR036259">
    <property type="entry name" value="MFS_trans_sf"/>
</dbReference>
<dbReference type="InterPro" id="IPR011701">
    <property type="entry name" value="MFS"/>
</dbReference>
<evidence type="ECO:0000313" key="8">
    <source>
        <dbReference type="EMBL" id="KIK49115.1"/>
    </source>
</evidence>
<keyword evidence="2 6" id="KW-0812">Transmembrane</keyword>
<dbReference type="STRING" id="930992.A0A0D0AG04"/>
<proteinExistence type="predicted"/>
<sequence length="556" mass="61506">MVSVVHSSPISVMGTDNAPERMTSMRPSGLPTTLLNVPISPVKTLSFETLPDAHKSASTIVSPTDSVFTASTMVSPTSDSFHVDFQLKDPRNPINYSWLRKWCITLVVCAFNGITSPATPSFAMSMSSMMQDLNCTRFQTTVAYCLYSLGFGIVPLFTSALSEEVGRRPIYLASAFLGAMCNVLAALSKNIQTIMVARVLGGAFASTGAILVGGTIADIWEPEERGLPMAVFSMVSMVTTGLGSIISAWLELDPHLQWRWIQRIQAIVQGAYFLLSLLIMEETRSQIILRRIAKKLCKETGDDRYRARGEETRPKLSAMIKISCTRPIMFVLTEPIVTSICIWVFFMSGVLYVQIGSVSGVFKHIYHFNVGQSGLVFITVIVGSVLGLFANFYQDVLYRKYVSQKGPEARLYIACLVALLLPTSIFIYAWTADPRIFWMWPVVGLSIFMFCSFVSYQVVFIYLADCYGPMASSALAGQGLARNMGSFGFPLFSHIMFKKLTYKWANAIFGGIALILIPVPFALFLYGPSLRKRSTMCSQLMQAEEKPTIESRDGEP</sequence>
<dbReference type="FunFam" id="1.20.1250.20:FF:000082">
    <property type="entry name" value="MFS multidrug transporter, putative"/>
    <property type="match status" value="1"/>
</dbReference>
<evidence type="ECO:0000259" key="7">
    <source>
        <dbReference type="PROSITE" id="PS50850"/>
    </source>
</evidence>
<protein>
    <recommendedName>
        <fullName evidence="7">Major facilitator superfamily (MFS) profile domain-containing protein</fullName>
    </recommendedName>
</protein>
<dbReference type="GO" id="GO:0042908">
    <property type="term" value="P:xenobiotic transport"/>
    <property type="evidence" value="ECO:0007669"/>
    <property type="project" value="UniProtKB-ARBA"/>
</dbReference>
<evidence type="ECO:0000256" key="1">
    <source>
        <dbReference type="ARBA" id="ARBA00004141"/>
    </source>
</evidence>
<evidence type="ECO:0000256" key="3">
    <source>
        <dbReference type="ARBA" id="ARBA00022989"/>
    </source>
</evidence>
<dbReference type="OrthoDB" id="5376138at2759"/>
<gene>
    <name evidence="8" type="ORF">CY34DRAFT_435079</name>
</gene>
<keyword evidence="9" id="KW-1185">Reference proteome</keyword>
<dbReference type="Proteomes" id="UP000054485">
    <property type="component" value="Unassembled WGS sequence"/>
</dbReference>
<dbReference type="PROSITE" id="PS00216">
    <property type="entry name" value="SUGAR_TRANSPORT_1"/>
    <property type="match status" value="1"/>
</dbReference>
<evidence type="ECO:0000256" key="6">
    <source>
        <dbReference type="SAM" id="Phobius"/>
    </source>
</evidence>
<dbReference type="GO" id="GO:0022857">
    <property type="term" value="F:transmembrane transporter activity"/>
    <property type="evidence" value="ECO:0007669"/>
    <property type="project" value="InterPro"/>
</dbReference>
<feature type="region of interest" description="Disordered" evidence="5">
    <location>
        <begin position="1"/>
        <end position="22"/>
    </location>
</feature>
<dbReference type="InterPro" id="IPR005829">
    <property type="entry name" value="Sugar_transporter_CS"/>
</dbReference>
<feature type="transmembrane region" description="Helical" evidence="6">
    <location>
        <begin position="194"/>
        <end position="217"/>
    </location>
</feature>
<evidence type="ECO:0000256" key="5">
    <source>
        <dbReference type="SAM" id="MobiDB-lite"/>
    </source>
</evidence>
<dbReference type="AlphaFoldDB" id="A0A0D0AG04"/>
<feature type="transmembrane region" description="Helical" evidence="6">
    <location>
        <begin position="437"/>
        <end position="463"/>
    </location>
</feature>
<comment type="subcellular location">
    <subcellularLocation>
        <location evidence="1">Membrane</location>
        <topology evidence="1">Multi-pass membrane protein</topology>
    </subcellularLocation>
</comment>
<feature type="domain" description="Major facilitator superfamily (MFS) profile" evidence="7">
    <location>
        <begin position="104"/>
        <end position="531"/>
    </location>
</feature>
<evidence type="ECO:0000256" key="4">
    <source>
        <dbReference type="ARBA" id="ARBA00023136"/>
    </source>
</evidence>
<dbReference type="InParanoid" id="A0A0D0AG04"/>
<organism evidence="8 9">
    <name type="scientific">Suillus luteus UH-Slu-Lm8-n1</name>
    <dbReference type="NCBI Taxonomy" id="930992"/>
    <lineage>
        <taxon>Eukaryota</taxon>
        <taxon>Fungi</taxon>
        <taxon>Dikarya</taxon>
        <taxon>Basidiomycota</taxon>
        <taxon>Agaricomycotina</taxon>
        <taxon>Agaricomycetes</taxon>
        <taxon>Agaricomycetidae</taxon>
        <taxon>Boletales</taxon>
        <taxon>Suillineae</taxon>
        <taxon>Suillaceae</taxon>
        <taxon>Suillus</taxon>
    </lineage>
</organism>
<keyword evidence="4 6" id="KW-0472">Membrane</keyword>
<dbReference type="PANTHER" id="PTHR23502:SF134">
    <property type="entry name" value="MAJOR FACILITATOR SUPERFAMILY (MFS) PROFILE DOMAIN-CONTAINING PROTEIN-RELATED"/>
    <property type="match status" value="1"/>
</dbReference>
<reference evidence="9" key="2">
    <citation type="submission" date="2015-01" db="EMBL/GenBank/DDBJ databases">
        <title>Evolutionary Origins and Diversification of the Mycorrhizal Mutualists.</title>
        <authorList>
            <consortium name="DOE Joint Genome Institute"/>
            <consortium name="Mycorrhizal Genomics Consortium"/>
            <person name="Kohler A."/>
            <person name="Kuo A."/>
            <person name="Nagy L.G."/>
            <person name="Floudas D."/>
            <person name="Copeland A."/>
            <person name="Barry K.W."/>
            <person name="Cichocki N."/>
            <person name="Veneault-Fourrey C."/>
            <person name="LaButti K."/>
            <person name="Lindquist E.A."/>
            <person name="Lipzen A."/>
            <person name="Lundell T."/>
            <person name="Morin E."/>
            <person name="Murat C."/>
            <person name="Riley R."/>
            <person name="Ohm R."/>
            <person name="Sun H."/>
            <person name="Tunlid A."/>
            <person name="Henrissat B."/>
            <person name="Grigoriev I.V."/>
            <person name="Hibbett D.S."/>
            <person name="Martin F."/>
        </authorList>
    </citation>
    <scope>NUCLEOTIDE SEQUENCE [LARGE SCALE GENOMIC DNA]</scope>
    <source>
        <strain evidence="9">UH-Slu-Lm8-n1</strain>
    </source>
</reference>
<feature type="compositionally biased region" description="Polar residues" evidence="5">
    <location>
        <begin position="1"/>
        <end position="10"/>
    </location>
</feature>
<dbReference type="EMBL" id="KN835134">
    <property type="protein sequence ID" value="KIK49115.1"/>
    <property type="molecule type" value="Genomic_DNA"/>
</dbReference>
<reference evidence="8 9" key="1">
    <citation type="submission" date="2014-04" db="EMBL/GenBank/DDBJ databases">
        <authorList>
            <consortium name="DOE Joint Genome Institute"/>
            <person name="Kuo A."/>
            <person name="Ruytinx J."/>
            <person name="Rineau F."/>
            <person name="Colpaert J."/>
            <person name="Kohler A."/>
            <person name="Nagy L.G."/>
            <person name="Floudas D."/>
            <person name="Copeland A."/>
            <person name="Barry K.W."/>
            <person name="Cichocki N."/>
            <person name="Veneault-Fourrey C."/>
            <person name="LaButti K."/>
            <person name="Lindquist E.A."/>
            <person name="Lipzen A."/>
            <person name="Lundell T."/>
            <person name="Morin E."/>
            <person name="Murat C."/>
            <person name="Sun H."/>
            <person name="Tunlid A."/>
            <person name="Henrissat B."/>
            <person name="Grigoriev I.V."/>
            <person name="Hibbett D.S."/>
            <person name="Martin F."/>
            <person name="Nordberg H.P."/>
            <person name="Cantor M.N."/>
            <person name="Hua S.X."/>
        </authorList>
    </citation>
    <scope>NUCLEOTIDE SEQUENCE [LARGE SCALE GENOMIC DNA]</scope>
    <source>
        <strain evidence="8 9">UH-Slu-Lm8-n1</strain>
    </source>
</reference>
<dbReference type="InterPro" id="IPR020846">
    <property type="entry name" value="MFS_dom"/>
</dbReference>
<feature type="transmembrane region" description="Helical" evidence="6">
    <location>
        <begin position="365"/>
        <end position="390"/>
    </location>
</feature>
<feature type="transmembrane region" description="Helical" evidence="6">
    <location>
        <begin position="170"/>
        <end position="188"/>
    </location>
</feature>